<evidence type="ECO:0000256" key="1">
    <source>
        <dbReference type="ARBA" id="ARBA00009437"/>
    </source>
</evidence>
<comment type="caution">
    <text evidence="6">The sequence shown here is derived from an EMBL/GenBank/DDBJ whole genome shotgun (WGS) entry which is preliminary data.</text>
</comment>
<dbReference type="FunFam" id="3.40.190.290:FF:000001">
    <property type="entry name" value="Transcriptional regulator, LysR family"/>
    <property type="match status" value="1"/>
</dbReference>
<dbReference type="Gene3D" id="3.40.190.290">
    <property type="match status" value="1"/>
</dbReference>
<dbReference type="PROSITE" id="PS50931">
    <property type="entry name" value="HTH_LYSR"/>
    <property type="match status" value="1"/>
</dbReference>
<dbReference type="Proteomes" id="UP000195221">
    <property type="component" value="Unassembled WGS sequence"/>
</dbReference>
<keyword evidence="3" id="KW-0238">DNA-binding</keyword>
<dbReference type="SUPFAM" id="SSF53850">
    <property type="entry name" value="Periplasmic binding protein-like II"/>
    <property type="match status" value="1"/>
</dbReference>
<organism evidence="6 7">
    <name type="scientific">Caballeronia sordidicola</name>
    <name type="common">Burkholderia sordidicola</name>
    <dbReference type="NCBI Taxonomy" id="196367"/>
    <lineage>
        <taxon>Bacteria</taxon>
        <taxon>Pseudomonadati</taxon>
        <taxon>Pseudomonadota</taxon>
        <taxon>Betaproteobacteria</taxon>
        <taxon>Burkholderiales</taxon>
        <taxon>Burkholderiaceae</taxon>
        <taxon>Caballeronia</taxon>
    </lineage>
</organism>
<dbReference type="InterPro" id="IPR000847">
    <property type="entry name" value="LysR_HTH_N"/>
</dbReference>
<sequence length="299" mass="32985">MLDRLTSMAVFVQATQTGSFAAAADKLGMSPQMVAKHIAALEQHLATRLLNRTTRKQSLTEFGRAYLERCQTVLAEVDAADALAQAVQVKPQGRLRISAPVTFGRHGLIPAVTQFLRDFPEVELELTLSDRLVDPVEEGYEAIVRIGPIDENLPMVARPLKPYRLVACASPAYLSEHGTPLEPADLDRHECVLFAPWPTDLNHRWRFQQGGREVEATVGSRLSINDWGAIHSAARDGFGIVLGSEHAVAEDLAAGRLIRVLPDFEGPSRPMHLLYAADRRMTPKLRCFVDRMIGTFGDG</sequence>
<dbReference type="InterPro" id="IPR036388">
    <property type="entry name" value="WH-like_DNA-bd_sf"/>
</dbReference>
<dbReference type="InterPro" id="IPR005119">
    <property type="entry name" value="LysR_subst-bd"/>
</dbReference>
<dbReference type="GO" id="GO:0003700">
    <property type="term" value="F:DNA-binding transcription factor activity"/>
    <property type="evidence" value="ECO:0007669"/>
    <property type="project" value="InterPro"/>
</dbReference>
<evidence type="ECO:0000256" key="2">
    <source>
        <dbReference type="ARBA" id="ARBA00023015"/>
    </source>
</evidence>
<evidence type="ECO:0000256" key="3">
    <source>
        <dbReference type="ARBA" id="ARBA00023125"/>
    </source>
</evidence>
<evidence type="ECO:0000259" key="5">
    <source>
        <dbReference type="PROSITE" id="PS50931"/>
    </source>
</evidence>
<protein>
    <submittedName>
        <fullName evidence="6">Transcriptional regulator, LysR family</fullName>
    </submittedName>
</protein>
<dbReference type="GO" id="GO:0006351">
    <property type="term" value="P:DNA-templated transcription"/>
    <property type="evidence" value="ECO:0007669"/>
    <property type="project" value="TreeGrafter"/>
</dbReference>
<comment type="similarity">
    <text evidence="1">Belongs to the LysR transcriptional regulatory family.</text>
</comment>
<keyword evidence="2" id="KW-0805">Transcription regulation</keyword>
<dbReference type="RefSeq" id="WP_172811981.1">
    <property type="nucleotide sequence ID" value="NZ_NBTZ01000106.1"/>
</dbReference>
<dbReference type="GO" id="GO:0043565">
    <property type="term" value="F:sequence-specific DNA binding"/>
    <property type="evidence" value="ECO:0007669"/>
    <property type="project" value="TreeGrafter"/>
</dbReference>
<gene>
    <name evidence="6" type="ORF">PAMC26577_26720</name>
</gene>
<feature type="domain" description="HTH lysR-type" evidence="5">
    <location>
        <begin position="3"/>
        <end position="60"/>
    </location>
</feature>
<evidence type="ECO:0000313" key="6">
    <source>
        <dbReference type="EMBL" id="OTP70652.1"/>
    </source>
</evidence>
<name>A0A242MH73_CABSO</name>
<dbReference type="Pfam" id="PF00126">
    <property type="entry name" value="HTH_1"/>
    <property type="match status" value="1"/>
</dbReference>
<proteinExistence type="inferred from homology"/>
<evidence type="ECO:0000256" key="4">
    <source>
        <dbReference type="ARBA" id="ARBA00023163"/>
    </source>
</evidence>
<dbReference type="EMBL" id="NBTZ01000106">
    <property type="protein sequence ID" value="OTP70652.1"/>
    <property type="molecule type" value="Genomic_DNA"/>
</dbReference>
<dbReference type="AlphaFoldDB" id="A0A242MH73"/>
<dbReference type="PANTHER" id="PTHR30537">
    <property type="entry name" value="HTH-TYPE TRANSCRIPTIONAL REGULATOR"/>
    <property type="match status" value="1"/>
</dbReference>
<keyword evidence="4" id="KW-0804">Transcription</keyword>
<evidence type="ECO:0000313" key="7">
    <source>
        <dbReference type="Proteomes" id="UP000195221"/>
    </source>
</evidence>
<dbReference type="InterPro" id="IPR058163">
    <property type="entry name" value="LysR-type_TF_proteobact-type"/>
</dbReference>
<dbReference type="Pfam" id="PF03466">
    <property type="entry name" value="LysR_substrate"/>
    <property type="match status" value="1"/>
</dbReference>
<reference evidence="6 7" key="1">
    <citation type="submission" date="2017-03" db="EMBL/GenBank/DDBJ databases">
        <title>Genome analysis of strain PAMC 26577.</title>
        <authorList>
            <person name="Oh H.-M."/>
            <person name="Yang J.-A."/>
        </authorList>
    </citation>
    <scope>NUCLEOTIDE SEQUENCE [LARGE SCALE GENOMIC DNA]</scope>
    <source>
        <strain evidence="6 7">PAMC 26577</strain>
    </source>
</reference>
<dbReference type="FunFam" id="1.10.10.10:FF:000001">
    <property type="entry name" value="LysR family transcriptional regulator"/>
    <property type="match status" value="1"/>
</dbReference>
<accession>A0A242MH73</accession>
<dbReference type="Gene3D" id="1.10.10.10">
    <property type="entry name" value="Winged helix-like DNA-binding domain superfamily/Winged helix DNA-binding domain"/>
    <property type="match status" value="1"/>
</dbReference>
<dbReference type="SUPFAM" id="SSF46785">
    <property type="entry name" value="Winged helix' DNA-binding domain"/>
    <property type="match status" value="1"/>
</dbReference>
<dbReference type="PANTHER" id="PTHR30537:SF5">
    <property type="entry name" value="HTH-TYPE TRANSCRIPTIONAL ACTIVATOR TTDR-RELATED"/>
    <property type="match status" value="1"/>
</dbReference>
<dbReference type="InterPro" id="IPR036390">
    <property type="entry name" value="WH_DNA-bd_sf"/>
</dbReference>